<protein>
    <submittedName>
        <fullName evidence="2">Uncharacterized protein</fullName>
    </submittedName>
</protein>
<dbReference type="EMBL" id="CYZV01000020">
    <property type="protein sequence ID" value="CUO32255.1"/>
    <property type="molecule type" value="Genomic_DNA"/>
</dbReference>
<reference evidence="2 3" key="1">
    <citation type="submission" date="2015-09" db="EMBL/GenBank/DDBJ databases">
        <authorList>
            <consortium name="Pathogen Informatics"/>
        </authorList>
    </citation>
    <scope>NUCLEOTIDE SEQUENCE [LARGE SCALE GENOMIC DNA]</scope>
    <source>
        <strain evidence="2 3">2789STDY5834855</strain>
    </source>
</reference>
<dbReference type="RefSeq" id="WP_042399779.1">
    <property type="nucleotide sequence ID" value="NZ_CYZV01000020.1"/>
</dbReference>
<dbReference type="AlphaFoldDB" id="A0A174E7J9"/>
<dbReference type="GeneID" id="83012459"/>
<keyword evidence="1" id="KW-1133">Transmembrane helix</keyword>
<name>A0A174E7J9_9CLOT</name>
<keyword evidence="1" id="KW-0472">Membrane</keyword>
<feature type="transmembrane region" description="Helical" evidence="1">
    <location>
        <begin position="56"/>
        <end position="74"/>
    </location>
</feature>
<evidence type="ECO:0000256" key="1">
    <source>
        <dbReference type="SAM" id="Phobius"/>
    </source>
</evidence>
<gene>
    <name evidence="2" type="ORF">ERS852470_02004</name>
</gene>
<dbReference type="Proteomes" id="UP000095558">
    <property type="component" value="Unassembled WGS sequence"/>
</dbReference>
<sequence length="130" mass="15124">MGNYNSQYKNYYQGLQNKNVKKNNSPVYTRNSFEELYGYNNNKRKKKEFFSSMSNVFIYQLVVVIFMLMASFYLKYAPGQTGAYENVKAVINDTTYSQVEQEVESFDLSKIVNKISNYIKTSLGGDKVDF</sequence>
<organism evidence="2 3">
    <name type="scientific">Clostridium disporicum</name>
    <dbReference type="NCBI Taxonomy" id="84024"/>
    <lineage>
        <taxon>Bacteria</taxon>
        <taxon>Bacillati</taxon>
        <taxon>Bacillota</taxon>
        <taxon>Clostridia</taxon>
        <taxon>Eubacteriales</taxon>
        <taxon>Clostridiaceae</taxon>
        <taxon>Clostridium</taxon>
    </lineage>
</organism>
<keyword evidence="1" id="KW-0812">Transmembrane</keyword>
<evidence type="ECO:0000313" key="2">
    <source>
        <dbReference type="EMBL" id="CUO32255.1"/>
    </source>
</evidence>
<evidence type="ECO:0000313" key="3">
    <source>
        <dbReference type="Proteomes" id="UP000095558"/>
    </source>
</evidence>
<proteinExistence type="predicted"/>
<accession>A0A174E7J9</accession>
<dbReference type="OrthoDB" id="1936149at2"/>